<dbReference type="GO" id="GO:0004022">
    <property type="term" value="F:alcohol dehydrogenase (NAD+) activity"/>
    <property type="evidence" value="ECO:0007669"/>
    <property type="project" value="TreeGrafter"/>
</dbReference>
<dbReference type="Gene3D" id="3.40.50.1970">
    <property type="match status" value="1"/>
</dbReference>
<evidence type="ECO:0000313" key="6">
    <source>
        <dbReference type="Proteomes" id="UP000006875"/>
    </source>
</evidence>
<dbReference type="Proteomes" id="UP000006875">
    <property type="component" value="Chromosome"/>
</dbReference>
<dbReference type="HOGENOM" id="CLU_870897_0_0_0"/>
<comment type="similarity">
    <text evidence="1">Belongs to the iron-containing alcohol dehydrogenase family.</text>
</comment>
<evidence type="ECO:0000313" key="5">
    <source>
        <dbReference type="EMBL" id="ADO82980.1"/>
    </source>
</evidence>
<dbReference type="GO" id="GO:0046872">
    <property type="term" value="F:metal ion binding"/>
    <property type="evidence" value="ECO:0007669"/>
    <property type="project" value="InterPro"/>
</dbReference>
<reference evidence="5 6" key="1">
    <citation type="journal article" date="2010" name="Stand. Genomic Sci.">
        <title>Complete genome sequence of Ilyobacter polytropus type strain (CuHbu1).</title>
        <authorList>
            <person name="Sikorski J."/>
            <person name="Chertkov O."/>
            <person name="Lapidus A."/>
            <person name="Nolan M."/>
            <person name="Lucas S."/>
            <person name="Del Rio T.G."/>
            <person name="Tice H."/>
            <person name="Cheng J.F."/>
            <person name="Tapia R."/>
            <person name="Han C."/>
            <person name="Goodwin L."/>
            <person name="Pitluck S."/>
            <person name="Liolios K."/>
            <person name="Ivanova N."/>
            <person name="Mavromatis K."/>
            <person name="Mikhailova N."/>
            <person name="Pati A."/>
            <person name="Chen A."/>
            <person name="Palaniappan K."/>
            <person name="Land M."/>
            <person name="Hauser L."/>
            <person name="Chang Y.J."/>
            <person name="Jeffries C.D."/>
            <person name="Brambilla E."/>
            <person name="Yasawong M."/>
            <person name="Rohde M."/>
            <person name="Pukall R."/>
            <person name="Spring S."/>
            <person name="Goker M."/>
            <person name="Woyke T."/>
            <person name="Bristow J."/>
            <person name="Eisen J.A."/>
            <person name="Markowitz V."/>
            <person name="Hugenholtz P."/>
            <person name="Kyrpides N.C."/>
            <person name="Klenk H.P."/>
        </authorList>
    </citation>
    <scope>NUCLEOTIDE SEQUENCE [LARGE SCALE GENOMIC DNA]</scope>
    <source>
        <strain evidence="6">ATCC 51220 / DSM 2926 / LMG 16218 / CuHBu1</strain>
    </source>
</reference>
<feature type="domain" description="Alcohol dehydrogenase iron-type/glycerol dehydrogenase GldA" evidence="3">
    <location>
        <begin position="11"/>
        <end position="130"/>
    </location>
</feature>
<evidence type="ECO:0000256" key="1">
    <source>
        <dbReference type="ARBA" id="ARBA00007358"/>
    </source>
</evidence>
<evidence type="ECO:0000259" key="3">
    <source>
        <dbReference type="Pfam" id="PF00465"/>
    </source>
</evidence>
<dbReference type="STRING" id="572544.Ilyop_1199"/>
<feature type="domain" description="Fe-containing alcohol dehydrogenase-like C-terminal" evidence="4">
    <location>
        <begin position="178"/>
        <end position="247"/>
    </location>
</feature>
<sequence>MGKQLMSPISLIGSGALKEAGEELKKLGLKKGFIVISKALFENGLLKNLTDIFEHNLLDYTVYSIENINPDLDIIEDGIKNFSGSNCDFIISFGGRDTGKCAKGIAMGLKCYEENNSINCYINAEIPFAAVVINSWINDDNSIYQYHKHKVKLNKTVNPFMVVIDSELIRNLPADAMASVGIDSLTYSVEALVSTGATLISDTFAYEAIKILKKNLEEFIKGKNSKEIREQLTYANYLANMAFNNIAVVPGQVERTSGFHTPAFDMEAIDTKMKDIAEILGIESKDEKMSIEVMEEIKRLSNMIKVDPGSRKDESIIMY</sequence>
<dbReference type="OrthoDB" id="3812122at2"/>
<dbReference type="Gene3D" id="1.20.1090.10">
    <property type="entry name" value="Dehydroquinate synthase-like - alpha domain"/>
    <property type="match status" value="1"/>
</dbReference>
<evidence type="ECO:0000259" key="4">
    <source>
        <dbReference type="Pfam" id="PF25137"/>
    </source>
</evidence>
<evidence type="ECO:0000256" key="2">
    <source>
        <dbReference type="ARBA" id="ARBA00023002"/>
    </source>
</evidence>
<keyword evidence="2" id="KW-0560">Oxidoreductase</keyword>
<keyword evidence="6" id="KW-1185">Reference proteome</keyword>
<organism evidence="5 6">
    <name type="scientific">Ilyobacter polytropus (strain ATCC 51220 / DSM 2926 / LMG 16218 / CuHBu1)</name>
    <dbReference type="NCBI Taxonomy" id="572544"/>
    <lineage>
        <taxon>Bacteria</taxon>
        <taxon>Fusobacteriati</taxon>
        <taxon>Fusobacteriota</taxon>
        <taxon>Fusobacteriia</taxon>
        <taxon>Fusobacteriales</taxon>
        <taxon>Fusobacteriaceae</taxon>
        <taxon>Ilyobacter</taxon>
    </lineage>
</organism>
<gene>
    <name evidence="5" type="ordered locus">Ilyop_1199</name>
</gene>
<dbReference type="KEGG" id="ipo:Ilyop_1199"/>
<dbReference type="RefSeq" id="WP_013387647.1">
    <property type="nucleotide sequence ID" value="NC_014632.1"/>
</dbReference>
<dbReference type="AlphaFoldDB" id="E3H8J8"/>
<proteinExistence type="inferred from homology"/>
<name>E3H8J8_ILYPC</name>
<dbReference type="Pfam" id="PF00465">
    <property type="entry name" value="Fe-ADH"/>
    <property type="match status" value="1"/>
</dbReference>
<dbReference type="PANTHER" id="PTHR11496:SF102">
    <property type="entry name" value="ALCOHOL DEHYDROGENASE 4"/>
    <property type="match status" value="1"/>
</dbReference>
<accession>E3H8J8</accession>
<dbReference type="InterPro" id="IPR039697">
    <property type="entry name" value="Alcohol_dehydrogenase_Fe"/>
</dbReference>
<dbReference type="SUPFAM" id="SSF56796">
    <property type="entry name" value="Dehydroquinate synthase-like"/>
    <property type="match status" value="1"/>
</dbReference>
<dbReference type="Pfam" id="PF25137">
    <property type="entry name" value="ADH_Fe_C"/>
    <property type="match status" value="1"/>
</dbReference>
<dbReference type="InterPro" id="IPR001670">
    <property type="entry name" value="ADH_Fe/GldA"/>
</dbReference>
<protein>
    <submittedName>
        <fullName evidence="5">Iron-containing alcohol dehydrogenase</fullName>
    </submittedName>
</protein>
<dbReference type="eggNOG" id="COG1454">
    <property type="taxonomic scope" value="Bacteria"/>
</dbReference>
<dbReference type="PANTHER" id="PTHR11496">
    <property type="entry name" value="ALCOHOL DEHYDROGENASE"/>
    <property type="match status" value="1"/>
</dbReference>
<dbReference type="EMBL" id="CP002281">
    <property type="protein sequence ID" value="ADO82980.1"/>
    <property type="molecule type" value="Genomic_DNA"/>
</dbReference>
<dbReference type="InterPro" id="IPR056798">
    <property type="entry name" value="ADH_Fe_C"/>
</dbReference>